<keyword evidence="2" id="KW-1185">Reference proteome</keyword>
<accession>A0ABR1DT17</accession>
<gene>
    <name evidence="1" type="primary">Necator_chrV.g17682</name>
    <name evidence="1" type="ORF">RB195_012892</name>
</gene>
<name>A0ABR1DT17_NECAM</name>
<organism evidence="1 2">
    <name type="scientific">Necator americanus</name>
    <name type="common">Human hookworm</name>
    <dbReference type="NCBI Taxonomy" id="51031"/>
    <lineage>
        <taxon>Eukaryota</taxon>
        <taxon>Metazoa</taxon>
        <taxon>Ecdysozoa</taxon>
        <taxon>Nematoda</taxon>
        <taxon>Chromadorea</taxon>
        <taxon>Rhabditida</taxon>
        <taxon>Rhabditina</taxon>
        <taxon>Rhabditomorpha</taxon>
        <taxon>Strongyloidea</taxon>
        <taxon>Ancylostomatidae</taxon>
        <taxon>Bunostominae</taxon>
        <taxon>Necator</taxon>
    </lineage>
</organism>
<sequence>MNVDDFHRPVHEGFSTSSVKENSIAIDDNDEQLQRFKPQPTSVLISPFEVETEIIPGVFHAVFLRRLECIHAADATDVLHVDGDSVLNKKRTPRIRVISSRAYYYCLLFNRPRFYE</sequence>
<dbReference type="Proteomes" id="UP001303046">
    <property type="component" value="Unassembled WGS sequence"/>
</dbReference>
<evidence type="ECO:0000313" key="2">
    <source>
        <dbReference type="Proteomes" id="UP001303046"/>
    </source>
</evidence>
<reference evidence="1 2" key="1">
    <citation type="submission" date="2023-08" db="EMBL/GenBank/DDBJ databases">
        <title>A Necator americanus chromosomal reference genome.</title>
        <authorList>
            <person name="Ilik V."/>
            <person name="Petrzelkova K.J."/>
            <person name="Pardy F."/>
            <person name="Fuh T."/>
            <person name="Niatou-Singa F.S."/>
            <person name="Gouil Q."/>
            <person name="Baker L."/>
            <person name="Ritchie M.E."/>
            <person name="Jex A.R."/>
            <person name="Gazzola D."/>
            <person name="Li H."/>
            <person name="Toshio Fujiwara R."/>
            <person name="Zhan B."/>
            <person name="Aroian R.V."/>
            <person name="Pafco B."/>
            <person name="Schwarz E.M."/>
        </authorList>
    </citation>
    <scope>NUCLEOTIDE SEQUENCE [LARGE SCALE GENOMIC DNA]</scope>
    <source>
        <strain evidence="1 2">Aroian</strain>
        <tissue evidence="1">Whole animal</tissue>
    </source>
</reference>
<evidence type="ECO:0000313" key="1">
    <source>
        <dbReference type="EMBL" id="KAK6753576.1"/>
    </source>
</evidence>
<protein>
    <submittedName>
        <fullName evidence="1">Uncharacterized protein</fullName>
    </submittedName>
</protein>
<proteinExistence type="predicted"/>
<comment type="caution">
    <text evidence="1">The sequence shown here is derived from an EMBL/GenBank/DDBJ whole genome shotgun (WGS) entry which is preliminary data.</text>
</comment>
<dbReference type="EMBL" id="JAVFWL010000005">
    <property type="protein sequence ID" value="KAK6753576.1"/>
    <property type="molecule type" value="Genomic_DNA"/>
</dbReference>